<dbReference type="OrthoDB" id="106849at2759"/>
<dbReference type="RefSeq" id="XP_024577281.1">
    <property type="nucleotide sequence ID" value="XM_024726622.1"/>
</dbReference>
<dbReference type="GO" id="GO:0005634">
    <property type="term" value="C:nucleus"/>
    <property type="evidence" value="ECO:0007669"/>
    <property type="project" value="InterPro"/>
</dbReference>
<evidence type="ECO:0000256" key="7">
    <source>
        <dbReference type="ARBA" id="ARBA00023306"/>
    </source>
</evidence>
<keyword evidence="5" id="KW-0159">Chromosome partition</keyword>
<protein>
    <submittedName>
        <fullName evidence="11">Calcium calmodulin dependent protein kinase 4</fullName>
    </submittedName>
</protein>
<dbReference type="AlphaFoldDB" id="A0A0P1AJ72"/>
<accession>A0A0P1AJ72</accession>
<dbReference type="EMBL" id="CCYD01000524">
    <property type="protein sequence ID" value="CEG40912.1"/>
    <property type="molecule type" value="Genomic_DNA"/>
</dbReference>
<keyword evidence="4" id="KW-0132">Cell division</keyword>
<name>A0A0P1AJ72_PLAHL</name>
<keyword evidence="11" id="KW-0418">Kinase</keyword>
<reference evidence="12" key="1">
    <citation type="submission" date="2014-09" db="EMBL/GenBank/DDBJ databases">
        <authorList>
            <person name="Sharma Rahul"/>
            <person name="Thines Marco"/>
        </authorList>
    </citation>
    <scope>NUCLEOTIDE SEQUENCE [LARGE SCALE GENOMIC DNA]</scope>
</reference>
<organism evidence="11 12">
    <name type="scientific">Plasmopara halstedii</name>
    <name type="common">Downy mildew of sunflower</name>
    <dbReference type="NCBI Taxonomy" id="4781"/>
    <lineage>
        <taxon>Eukaryota</taxon>
        <taxon>Sar</taxon>
        <taxon>Stramenopiles</taxon>
        <taxon>Oomycota</taxon>
        <taxon>Peronosporomycetes</taxon>
        <taxon>Peronosporales</taxon>
        <taxon>Peronosporaceae</taxon>
        <taxon>Plasmopara</taxon>
    </lineage>
</organism>
<evidence type="ECO:0000256" key="1">
    <source>
        <dbReference type="ARBA" id="ARBA00004584"/>
    </source>
</evidence>
<dbReference type="Pfam" id="PF07557">
    <property type="entry name" value="Shugoshin_C"/>
    <property type="match status" value="1"/>
</dbReference>
<evidence type="ECO:0000313" key="12">
    <source>
        <dbReference type="Proteomes" id="UP000054928"/>
    </source>
</evidence>
<dbReference type="GO" id="GO:0051301">
    <property type="term" value="P:cell division"/>
    <property type="evidence" value="ECO:0007669"/>
    <property type="project" value="UniProtKB-KW"/>
</dbReference>
<keyword evidence="6" id="KW-0175">Coiled coil</keyword>
<dbReference type="Proteomes" id="UP000054928">
    <property type="component" value="Unassembled WGS sequence"/>
</dbReference>
<dbReference type="PANTHER" id="PTHR21577:SF3">
    <property type="entry name" value="SHUGOSHIN 1-RELATED"/>
    <property type="match status" value="1"/>
</dbReference>
<keyword evidence="8" id="KW-0137">Centromere</keyword>
<keyword evidence="11" id="KW-0808">Transferase</keyword>
<sequence>MTQHSGTASVLSIMHELQQLREKVYIYSEKNRELAKALTAVKQELSKTRVAHSTAFSNKVIQWMESSCKPIAMNHQAVQCCIETSDEDSRPLSKNKASELRKQHSSIQSGEVNGVQCSELQRFPRLALAKSRKATVRANEMVEDVEHHKGGKDTIPIDFKSDELKGCPVTLTSQSSGPPFNQVQTSEQTSLKRRLRQRDSSISYIEPKLNTKLRRGDYYGLGKRTGRAESVLNLRHFYALPTFEQQCSPFRSRRRLINRISYEEPKLNRKLRQGDKFTFVS</sequence>
<evidence type="ECO:0000259" key="10">
    <source>
        <dbReference type="Pfam" id="PF07557"/>
    </source>
</evidence>
<keyword evidence="3" id="KW-0158">Chromosome</keyword>
<comment type="similarity">
    <text evidence="2">Belongs to the shugoshin family.</text>
</comment>
<feature type="domain" description="Shugoshin C-terminal" evidence="10">
    <location>
        <begin position="193"/>
        <end position="215"/>
    </location>
</feature>
<dbReference type="GO" id="GO:0000775">
    <property type="term" value="C:chromosome, centromeric region"/>
    <property type="evidence" value="ECO:0007669"/>
    <property type="project" value="UniProtKB-SubCell"/>
</dbReference>
<evidence type="ECO:0000256" key="6">
    <source>
        <dbReference type="ARBA" id="ARBA00023054"/>
    </source>
</evidence>
<keyword evidence="12" id="KW-1185">Reference proteome</keyword>
<evidence type="ECO:0000256" key="8">
    <source>
        <dbReference type="ARBA" id="ARBA00023328"/>
    </source>
</evidence>
<feature type="region of interest" description="Disordered" evidence="9">
    <location>
        <begin position="87"/>
        <end position="107"/>
    </location>
</feature>
<dbReference type="GO" id="GO:0016301">
    <property type="term" value="F:kinase activity"/>
    <property type="evidence" value="ECO:0007669"/>
    <property type="project" value="UniProtKB-KW"/>
</dbReference>
<feature type="compositionally biased region" description="Basic and acidic residues" evidence="9">
    <location>
        <begin position="87"/>
        <end position="102"/>
    </location>
</feature>
<evidence type="ECO:0000256" key="4">
    <source>
        <dbReference type="ARBA" id="ARBA00022618"/>
    </source>
</evidence>
<keyword evidence="7" id="KW-0131">Cell cycle</keyword>
<evidence type="ECO:0000256" key="2">
    <source>
        <dbReference type="ARBA" id="ARBA00010845"/>
    </source>
</evidence>
<dbReference type="OMA" id="EQPMIIE"/>
<dbReference type="InterPro" id="IPR011515">
    <property type="entry name" value="Shugoshin_C"/>
</dbReference>
<evidence type="ECO:0000256" key="5">
    <source>
        <dbReference type="ARBA" id="ARBA00022829"/>
    </source>
</evidence>
<evidence type="ECO:0000256" key="9">
    <source>
        <dbReference type="SAM" id="MobiDB-lite"/>
    </source>
</evidence>
<dbReference type="GeneID" id="36406144"/>
<comment type="subcellular location">
    <subcellularLocation>
        <location evidence="1">Chromosome</location>
        <location evidence="1">Centromere</location>
    </subcellularLocation>
</comment>
<evidence type="ECO:0000256" key="3">
    <source>
        <dbReference type="ARBA" id="ARBA00022454"/>
    </source>
</evidence>
<evidence type="ECO:0000313" key="11">
    <source>
        <dbReference type="EMBL" id="CEG40912.1"/>
    </source>
</evidence>
<dbReference type="InterPro" id="IPR038889">
    <property type="entry name" value="Shugoshin1/2"/>
</dbReference>
<dbReference type="PANTHER" id="PTHR21577">
    <property type="entry name" value="SHUGOSHIN"/>
    <property type="match status" value="1"/>
</dbReference>
<dbReference type="GO" id="GO:0045132">
    <property type="term" value="P:meiotic chromosome segregation"/>
    <property type="evidence" value="ECO:0007669"/>
    <property type="project" value="InterPro"/>
</dbReference>
<proteinExistence type="inferred from homology"/>